<evidence type="ECO:0000256" key="1">
    <source>
        <dbReference type="SAM" id="SignalP"/>
    </source>
</evidence>
<sequence>TIIIVIIADCMLLAWRPAFTTTKQMYGQRNVPPALDDTTRLQDGAGVVKSRGKGTCPQAGAQVHRWQVGAHLTLFISAIAAVAQAQLTLRIAAARVSRCGTILWQWL</sequence>
<dbReference type="Proteomes" id="UP000747399">
    <property type="component" value="Unassembled WGS sequence"/>
</dbReference>
<proteinExistence type="predicted"/>
<name>A0A8J4B7A1_9CHLO</name>
<evidence type="ECO:0000313" key="2">
    <source>
        <dbReference type="EMBL" id="GIL55365.1"/>
    </source>
</evidence>
<feature type="chain" id="PRO_5035255163" evidence="1">
    <location>
        <begin position="21"/>
        <end position="107"/>
    </location>
</feature>
<evidence type="ECO:0000313" key="3">
    <source>
        <dbReference type="Proteomes" id="UP000747399"/>
    </source>
</evidence>
<accession>A0A8J4B7A1</accession>
<keyword evidence="3" id="KW-1185">Reference proteome</keyword>
<feature type="non-terminal residue" evidence="2">
    <location>
        <position position="107"/>
    </location>
</feature>
<dbReference type="AlphaFoldDB" id="A0A8J4B7A1"/>
<protein>
    <submittedName>
        <fullName evidence="2">Uncharacterized protein</fullName>
    </submittedName>
</protein>
<comment type="caution">
    <text evidence="2">The sequence shown here is derived from an EMBL/GenBank/DDBJ whole genome shotgun (WGS) entry which is preliminary data.</text>
</comment>
<keyword evidence="1" id="KW-0732">Signal</keyword>
<reference evidence="2" key="1">
    <citation type="journal article" date="2021" name="Proc. Natl. Acad. Sci. U.S.A.">
        <title>Three genomes in the algal genus Volvox reveal the fate of a haploid sex-determining region after a transition to homothallism.</title>
        <authorList>
            <person name="Yamamoto K."/>
            <person name="Hamaji T."/>
            <person name="Kawai-Toyooka H."/>
            <person name="Matsuzaki R."/>
            <person name="Takahashi F."/>
            <person name="Nishimura Y."/>
            <person name="Kawachi M."/>
            <person name="Noguchi H."/>
            <person name="Minakuchi Y."/>
            <person name="Umen J.G."/>
            <person name="Toyoda A."/>
            <person name="Nozaki H."/>
        </authorList>
    </citation>
    <scope>NUCLEOTIDE SEQUENCE</scope>
    <source>
        <strain evidence="2">NIES-3780</strain>
    </source>
</reference>
<feature type="signal peptide" evidence="1">
    <location>
        <begin position="1"/>
        <end position="20"/>
    </location>
</feature>
<gene>
    <name evidence="2" type="ORF">Vafri_10913</name>
</gene>
<organism evidence="2 3">
    <name type="scientific">Volvox africanus</name>
    <dbReference type="NCBI Taxonomy" id="51714"/>
    <lineage>
        <taxon>Eukaryota</taxon>
        <taxon>Viridiplantae</taxon>
        <taxon>Chlorophyta</taxon>
        <taxon>core chlorophytes</taxon>
        <taxon>Chlorophyceae</taxon>
        <taxon>CS clade</taxon>
        <taxon>Chlamydomonadales</taxon>
        <taxon>Volvocaceae</taxon>
        <taxon>Volvox</taxon>
    </lineage>
</organism>
<dbReference type="EMBL" id="BNCO01000021">
    <property type="protein sequence ID" value="GIL55365.1"/>
    <property type="molecule type" value="Genomic_DNA"/>
</dbReference>